<feature type="compositionally biased region" description="Basic and acidic residues" evidence="1">
    <location>
        <begin position="468"/>
        <end position="481"/>
    </location>
</feature>
<name>A0A9P6L833_9AGAM</name>
<feature type="compositionally biased region" description="Polar residues" evidence="1">
    <location>
        <begin position="12"/>
        <end position="28"/>
    </location>
</feature>
<reference evidence="2" key="1">
    <citation type="journal article" date="2020" name="Nat. Commun.">
        <title>Large-scale genome sequencing of mycorrhizal fungi provides insights into the early evolution of symbiotic traits.</title>
        <authorList>
            <person name="Miyauchi S."/>
            <person name="Kiss E."/>
            <person name="Kuo A."/>
            <person name="Drula E."/>
            <person name="Kohler A."/>
            <person name="Sanchez-Garcia M."/>
            <person name="Morin E."/>
            <person name="Andreopoulos B."/>
            <person name="Barry K.W."/>
            <person name="Bonito G."/>
            <person name="Buee M."/>
            <person name="Carver A."/>
            <person name="Chen C."/>
            <person name="Cichocki N."/>
            <person name="Clum A."/>
            <person name="Culley D."/>
            <person name="Crous P.W."/>
            <person name="Fauchery L."/>
            <person name="Girlanda M."/>
            <person name="Hayes R.D."/>
            <person name="Keri Z."/>
            <person name="LaButti K."/>
            <person name="Lipzen A."/>
            <person name="Lombard V."/>
            <person name="Magnuson J."/>
            <person name="Maillard F."/>
            <person name="Murat C."/>
            <person name="Nolan M."/>
            <person name="Ohm R.A."/>
            <person name="Pangilinan J."/>
            <person name="Pereira M.F."/>
            <person name="Perotto S."/>
            <person name="Peter M."/>
            <person name="Pfister S."/>
            <person name="Riley R."/>
            <person name="Sitrit Y."/>
            <person name="Stielow J.B."/>
            <person name="Szollosi G."/>
            <person name="Zifcakova L."/>
            <person name="Stursova M."/>
            <person name="Spatafora J.W."/>
            <person name="Tedersoo L."/>
            <person name="Vaario L.M."/>
            <person name="Yamada A."/>
            <person name="Yan M."/>
            <person name="Wang P."/>
            <person name="Xu J."/>
            <person name="Bruns T."/>
            <person name="Baldrian P."/>
            <person name="Vilgalys R."/>
            <person name="Dunand C."/>
            <person name="Henrissat B."/>
            <person name="Grigoriev I.V."/>
            <person name="Hibbett D."/>
            <person name="Nagy L.G."/>
            <person name="Martin F.M."/>
        </authorList>
    </citation>
    <scope>NUCLEOTIDE SEQUENCE</scope>
    <source>
        <strain evidence="2">UH-Tt-Lm1</strain>
    </source>
</reference>
<dbReference type="AlphaFoldDB" id="A0A9P6L833"/>
<dbReference type="EMBL" id="WIUZ02000005">
    <property type="protein sequence ID" value="KAF9786747.1"/>
    <property type="molecule type" value="Genomic_DNA"/>
</dbReference>
<evidence type="ECO:0000313" key="2">
    <source>
        <dbReference type="EMBL" id="KAF9786747.1"/>
    </source>
</evidence>
<feature type="region of interest" description="Disordered" evidence="1">
    <location>
        <begin position="115"/>
        <end position="140"/>
    </location>
</feature>
<feature type="compositionally biased region" description="Basic and acidic residues" evidence="1">
    <location>
        <begin position="1"/>
        <end position="11"/>
    </location>
</feature>
<feature type="compositionally biased region" description="Polar residues" evidence="1">
    <location>
        <begin position="66"/>
        <end position="77"/>
    </location>
</feature>
<dbReference type="OrthoDB" id="354769at2759"/>
<feature type="region of interest" description="Disordered" evidence="1">
    <location>
        <begin position="1"/>
        <end position="81"/>
    </location>
</feature>
<proteinExistence type="predicted"/>
<evidence type="ECO:0000313" key="3">
    <source>
        <dbReference type="Proteomes" id="UP000736335"/>
    </source>
</evidence>
<feature type="region of interest" description="Disordered" evidence="1">
    <location>
        <begin position="186"/>
        <end position="239"/>
    </location>
</feature>
<protein>
    <submittedName>
        <fullName evidence="2">Uncharacterized protein</fullName>
    </submittedName>
</protein>
<feature type="compositionally biased region" description="Polar residues" evidence="1">
    <location>
        <begin position="512"/>
        <end position="523"/>
    </location>
</feature>
<dbReference type="Proteomes" id="UP000736335">
    <property type="component" value="Unassembled WGS sequence"/>
</dbReference>
<evidence type="ECO:0000256" key="1">
    <source>
        <dbReference type="SAM" id="MobiDB-lite"/>
    </source>
</evidence>
<organism evidence="2 3">
    <name type="scientific">Thelephora terrestris</name>
    <dbReference type="NCBI Taxonomy" id="56493"/>
    <lineage>
        <taxon>Eukaryota</taxon>
        <taxon>Fungi</taxon>
        <taxon>Dikarya</taxon>
        <taxon>Basidiomycota</taxon>
        <taxon>Agaricomycotina</taxon>
        <taxon>Agaricomycetes</taxon>
        <taxon>Thelephorales</taxon>
        <taxon>Thelephoraceae</taxon>
        <taxon>Thelephora</taxon>
    </lineage>
</organism>
<accession>A0A9P6L833</accession>
<reference evidence="2" key="2">
    <citation type="submission" date="2020-11" db="EMBL/GenBank/DDBJ databases">
        <authorList>
            <consortium name="DOE Joint Genome Institute"/>
            <person name="Kuo A."/>
            <person name="Miyauchi S."/>
            <person name="Kiss E."/>
            <person name="Drula E."/>
            <person name="Kohler A."/>
            <person name="Sanchez-Garcia M."/>
            <person name="Andreopoulos B."/>
            <person name="Barry K.W."/>
            <person name="Bonito G."/>
            <person name="Buee M."/>
            <person name="Carver A."/>
            <person name="Chen C."/>
            <person name="Cichocki N."/>
            <person name="Clum A."/>
            <person name="Culley D."/>
            <person name="Crous P.W."/>
            <person name="Fauchery L."/>
            <person name="Girlanda M."/>
            <person name="Hayes R."/>
            <person name="Keri Z."/>
            <person name="Labutti K."/>
            <person name="Lipzen A."/>
            <person name="Lombard V."/>
            <person name="Magnuson J."/>
            <person name="Maillard F."/>
            <person name="Morin E."/>
            <person name="Murat C."/>
            <person name="Nolan M."/>
            <person name="Ohm R."/>
            <person name="Pangilinan J."/>
            <person name="Pereira M."/>
            <person name="Perotto S."/>
            <person name="Peter M."/>
            <person name="Riley R."/>
            <person name="Sitrit Y."/>
            <person name="Stielow B."/>
            <person name="Szollosi G."/>
            <person name="Zifcakova L."/>
            <person name="Stursova M."/>
            <person name="Spatafora J.W."/>
            <person name="Tedersoo L."/>
            <person name="Vaario L.-M."/>
            <person name="Yamada A."/>
            <person name="Yan M."/>
            <person name="Wang P."/>
            <person name="Xu J."/>
            <person name="Bruns T."/>
            <person name="Baldrian P."/>
            <person name="Vilgalys R."/>
            <person name="Henrissat B."/>
            <person name="Grigoriev I.V."/>
            <person name="Hibbett D."/>
            <person name="Nagy L.G."/>
            <person name="Martin F.M."/>
        </authorList>
    </citation>
    <scope>NUCLEOTIDE SEQUENCE</scope>
    <source>
        <strain evidence="2">UH-Tt-Lm1</strain>
    </source>
</reference>
<feature type="compositionally biased region" description="Basic and acidic residues" evidence="1">
    <location>
        <begin position="221"/>
        <end position="230"/>
    </location>
</feature>
<feature type="region of interest" description="Disordered" evidence="1">
    <location>
        <begin position="468"/>
        <end position="530"/>
    </location>
</feature>
<comment type="caution">
    <text evidence="2">The sequence shown here is derived from an EMBL/GenBank/DDBJ whole genome shotgun (WGS) entry which is preliminary data.</text>
</comment>
<sequence length="593" mass="66047">MSPSEESHESNLAKSPSSDFNSPRSLTPHSRPASPLTKPPIPTTPKPVFNRPHSLRRSFDDRPRVDNSSTTTLSSTERAGLVKKTRKITQLFGQTPGPDLISPGLSPLQRSLLSPDPRKGHRPAASISNPLHPSDRGVWPPPEGTVYLNINGRRHSTPLSPTNTSTMWGLDEDERILDHDQRSCISVESARSRAPKSSPASPPPTPVSFIDLSEDDSAAETPKDITDYRRQAPFSRDPTIDDTASLLTFTSDKIHDEERKRKRDKLVKLHRFLGSRVPADLALGLDLSHSPPLPPPASPELGFEDTRKKFRMRRRRSSSYSGYTKPLTTQEDRMKSDLDMQEKALNVRRAAKMEKVFGVAPPQTLYHTRKADSPTPQSPVSVPALPVDIDTPAVVPLEPFSFFNMQGFGKKFRRSTTPDSSRALISRSETINSIEIYNSYHDSLNSLVSIVDNDDKASLKVIHDILHANDGDDGGMKRKVDDDDDYDSSDPDIPSPATTRDDRRRSLPLCPSMTSMRSEYSITSPPPEVSTFEQKRRRAAKLTNFFGVNHRDIMTDILESIESGVAEEMGRGTLNEAQADDLLQRVRNLKTRT</sequence>
<gene>
    <name evidence="2" type="ORF">BJ322DRAFT_670560</name>
</gene>
<keyword evidence="3" id="KW-1185">Reference proteome</keyword>